<dbReference type="EMBL" id="LQXA01000048">
    <property type="protein sequence ID" value="KZC94158.1"/>
    <property type="molecule type" value="Genomic_DNA"/>
</dbReference>
<feature type="signal peptide" evidence="2">
    <location>
        <begin position="1"/>
        <end position="20"/>
    </location>
</feature>
<keyword evidence="1" id="KW-0472">Membrane</keyword>
<dbReference type="AlphaFoldDB" id="A0A154UYD7"/>
<dbReference type="RefSeq" id="WP_063072496.1">
    <property type="nucleotide sequence ID" value="NZ_LQXA01000048.1"/>
</dbReference>
<feature type="chain" id="PRO_5007601322" description="Integral membrane protein" evidence="2">
    <location>
        <begin position="21"/>
        <end position="203"/>
    </location>
</feature>
<gene>
    <name evidence="3" type="ORF">AWH51_14825</name>
</gene>
<reference evidence="3 4" key="1">
    <citation type="submission" date="2016-01" db="EMBL/GenBank/DDBJ databases">
        <title>Draft genome sequence of Clavibacter michiganensis subsp. tessellarius DOAB 609.</title>
        <authorList>
            <person name="Tambong J.T."/>
        </authorList>
    </citation>
    <scope>NUCLEOTIDE SEQUENCE [LARGE SCALE GENOMIC DNA]</scope>
    <source>
        <strain evidence="3 4">DOAB 609</strain>
    </source>
</reference>
<organism evidence="3 4">
    <name type="scientific">Clavibacter tessellarius</name>
    <dbReference type="NCBI Taxonomy" id="31965"/>
    <lineage>
        <taxon>Bacteria</taxon>
        <taxon>Bacillati</taxon>
        <taxon>Actinomycetota</taxon>
        <taxon>Actinomycetes</taxon>
        <taxon>Micrococcales</taxon>
        <taxon>Microbacteriaceae</taxon>
        <taxon>Clavibacter</taxon>
    </lineage>
</organism>
<evidence type="ECO:0000313" key="3">
    <source>
        <dbReference type="EMBL" id="KZC94158.1"/>
    </source>
</evidence>
<evidence type="ECO:0000256" key="1">
    <source>
        <dbReference type="SAM" id="Phobius"/>
    </source>
</evidence>
<keyword evidence="1" id="KW-1133">Transmembrane helix</keyword>
<accession>A0A154UYD7</accession>
<comment type="caution">
    <text evidence="3">The sequence shown here is derived from an EMBL/GenBank/DDBJ whole genome shotgun (WGS) entry which is preliminary data.</text>
</comment>
<dbReference type="Proteomes" id="UP000076218">
    <property type="component" value="Unassembled WGS sequence"/>
</dbReference>
<sequence>MAATMAVVGAILVAPASAEASTRPSSIEVIAASLKAGTIISDITTRKVTVDQLVDADLTAWAGGGSSVTTPTRDEVTKRMTAEVTSLEVSGGLPATPDVDITASERGRVSASASTVGSSLFSFRRFVKHWTTITLDGRIAKLIVGGEGGIAAAFICATPGVGTLMCGFATAIIGVLVGIYVYYPICRGKNIYIKLPDVHNSHC</sequence>
<feature type="transmembrane region" description="Helical" evidence="1">
    <location>
        <begin position="161"/>
        <end position="183"/>
    </location>
</feature>
<protein>
    <recommendedName>
        <fullName evidence="5">Integral membrane protein</fullName>
    </recommendedName>
</protein>
<keyword evidence="1" id="KW-0812">Transmembrane</keyword>
<keyword evidence="2" id="KW-0732">Signal</keyword>
<dbReference type="OrthoDB" id="5125179at2"/>
<evidence type="ECO:0000256" key="2">
    <source>
        <dbReference type="SAM" id="SignalP"/>
    </source>
</evidence>
<proteinExistence type="predicted"/>
<name>A0A154UYD7_9MICO</name>
<evidence type="ECO:0000313" key="4">
    <source>
        <dbReference type="Proteomes" id="UP000076218"/>
    </source>
</evidence>
<evidence type="ECO:0008006" key="5">
    <source>
        <dbReference type="Google" id="ProtNLM"/>
    </source>
</evidence>